<name>A0A485K736_9STRA</name>
<organism evidence="9 10">
    <name type="scientific">Aphanomyces stellatus</name>
    <dbReference type="NCBI Taxonomy" id="120398"/>
    <lineage>
        <taxon>Eukaryota</taxon>
        <taxon>Sar</taxon>
        <taxon>Stramenopiles</taxon>
        <taxon>Oomycota</taxon>
        <taxon>Saprolegniomycetes</taxon>
        <taxon>Saprolegniales</taxon>
        <taxon>Verrucalvaceae</taxon>
        <taxon>Aphanomyces</taxon>
    </lineage>
</organism>
<evidence type="ECO:0000256" key="6">
    <source>
        <dbReference type="ARBA" id="ARBA00023186"/>
    </source>
</evidence>
<evidence type="ECO:0000313" key="8">
    <source>
        <dbReference type="EMBL" id="KAF0719336.1"/>
    </source>
</evidence>
<dbReference type="InterPro" id="IPR032675">
    <property type="entry name" value="LRR_dom_sf"/>
</dbReference>
<dbReference type="SUPFAM" id="SSF54236">
    <property type="entry name" value="Ubiquitin-like"/>
    <property type="match status" value="1"/>
</dbReference>
<dbReference type="PROSITE" id="PS51450">
    <property type="entry name" value="LRR"/>
    <property type="match status" value="1"/>
</dbReference>
<dbReference type="EMBL" id="CAADRA010000078">
    <property type="protein sequence ID" value="VFT78341.1"/>
    <property type="molecule type" value="Genomic_DNA"/>
</dbReference>
<dbReference type="SUPFAM" id="SSF52058">
    <property type="entry name" value="L domain-like"/>
    <property type="match status" value="1"/>
</dbReference>
<dbReference type="Pfam" id="PF01302">
    <property type="entry name" value="CAP_GLY"/>
    <property type="match status" value="1"/>
</dbReference>
<keyword evidence="10" id="KW-1185">Reference proteome</keyword>
<reference evidence="9 10" key="1">
    <citation type="submission" date="2019-03" db="EMBL/GenBank/DDBJ databases">
        <authorList>
            <person name="Gaulin E."/>
            <person name="Dumas B."/>
        </authorList>
    </citation>
    <scope>NUCLEOTIDE SEQUENCE [LARGE SCALE GENOMIC DNA]</scope>
    <source>
        <strain evidence="9">CBS 568.67</strain>
    </source>
</reference>
<dbReference type="PROSITE" id="PS50245">
    <property type="entry name" value="CAP_GLY_2"/>
    <property type="match status" value="1"/>
</dbReference>
<proteinExistence type="inferred from homology"/>
<evidence type="ECO:0000256" key="1">
    <source>
        <dbReference type="ARBA" id="ARBA00004496"/>
    </source>
</evidence>
<dbReference type="InterPro" id="IPR001611">
    <property type="entry name" value="Leu-rich_rpt"/>
</dbReference>
<evidence type="ECO:0000256" key="4">
    <source>
        <dbReference type="ARBA" id="ARBA00022614"/>
    </source>
</evidence>
<dbReference type="SMART" id="SM01052">
    <property type="entry name" value="CAP_GLY"/>
    <property type="match status" value="1"/>
</dbReference>
<feature type="domain" description="CAP-Gly" evidence="7">
    <location>
        <begin position="29"/>
        <end position="65"/>
    </location>
</feature>
<dbReference type="SUPFAM" id="SSF74924">
    <property type="entry name" value="Cap-Gly domain"/>
    <property type="match status" value="1"/>
</dbReference>
<dbReference type="Gene3D" id="2.30.30.190">
    <property type="entry name" value="CAP Gly-rich-like domain"/>
    <property type="match status" value="1"/>
</dbReference>
<dbReference type="Gene3D" id="3.80.10.10">
    <property type="entry name" value="Ribonuclease Inhibitor"/>
    <property type="match status" value="2"/>
</dbReference>
<dbReference type="EMBL" id="VJMH01000078">
    <property type="protein sequence ID" value="KAF0719336.1"/>
    <property type="molecule type" value="Genomic_DNA"/>
</dbReference>
<dbReference type="InterPro" id="IPR003591">
    <property type="entry name" value="Leu-rich_rpt_typical-subtyp"/>
</dbReference>
<dbReference type="InterPro" id="IPR000626">
    <property type="entry name" value="Ubiquitin-like_dom"/>
</dbReference>
<evidence type="ECO:0000256" key="3">
    <source>
        <dbReference type="ARBA" id="ARBA00022490"/>
    </source>
</evidence>
<evidence type="ECO:0000313" key="9">
    <source>
        <dbReference type="EMBL" id="VFT78341.1"/>
    </source>
</evidence>
<dbReference type="Pfam" id="PF14580">
    <property type="entry name" value="LRR_9"/>
    <property type="match status" value="1"/>
</dbReference>
<keyword evidence="5" id="KW-0677">Repeat</keyword>
<dbReference type="InterPro" id="IPR000938">
    <property type="entry name" value="CAP-Gly_domain"/>
</dbReference>
<gene>
    <name evidence="9" type="primary">Aste57867_1120</name>
    <name evidence="8" type="ORF">As57867_001119</name>
    <name evidence="9" type="ORF">ASTE57867_1120</name>
</gene>
<evidence type="ECO:0000256" key="5">
    <source>
        <dbReference type="ARBA" id="ARBA00022737"/>
    </source>
</evidence>
<accession>A0A485K736</accession>
<evidence type="ECO:0000256" key="2">
    <source>
        <dbReference type="ARBA" id="ARBA00006286"/>
    </source>
</evidence>
<comment type="similarity">
    <text evidence="2">Belongs to the TBCE family.</text>
</comment>
<sequence>MNKRVQDADGYRGTVRYEGPIHSKNGTQVYWGVEWDEGSRGKHDGETDGKRYFQTNHPTSGSFVVPDRVTLGVGIAEALKERYMQNEAADVRVAGEVATSSGNSKSIQLVGVHKIQEKQELSIICKVSLEACKIAHLGTEGELSGLAPNIIELNLGFNLLSSWNEVMKLSRELPNLEHLILSGNVLVNDVSPEDPSVFSNVHVLVMNQTSMSWADILHVCRTRFPALRELYISSNIITNAMVQEMPPPLPSLELLDLSHNQLSDWISIASALGPLPHLKQLVLNGNAIASIERVDPTWFPELAVVSLSDNLLAGWSSIDALNGLKALQSLRLTKNPLLAEMSQGESRMLIVARIQSLLVFNSSEIRPKERQDAEQLYLKRIFHELVCFPEPEHPKVLTNHPRYEQLSALYPDIQSPNAVKEGGPTALARSLVHVTFLVMSMNAVTMDSMEKKLPLNMKVSQVKLLVSKKYGLGPSEHQLSFRTSKKGMPVPLDDDNGEIGYYGVQDGGEILINDA</sequence>
<comment type="subcellular location">
    <subcellularLocation>
        <location evidence="1">Cytoplasm</location>
    </subcellularLocation>
</comment>
<evidence type="ECO:0000313" key="10">
    <source>
        <dbReference type="Proteomes" id="UP000332933"/>
    </source>
</evidence>
<dbReference type="PANTHER" id="PTHR15454:SF56">
    <property type="entry name" value="PROTEIN PHOSPHATASE 1 REGULATORY SUBUNIT 7-RELATED"/>
    <property type="match status" value="1"/>
</dbReference>
<dbReference type="Pfam" id="PF14560">
    <property type="entry name" value="Ubiquitin_2"/>
    <property type="match status" value="1"/>
</dbReference>
<dbReference type="InterPro" id="IPR044079">
    <property type="entry name" value="Ubl_TBCE"/>
</dbReference>
<dbReference type="PANTHER" id="PTHR15454">
    <property type="entry name" value="NISCHARIN RELATED"/>
    <property type="match status" value="1"/>
</dbReference>
<keyword evidence="3" id="KW-0963">Cytoplasm</keyword>
<dbReference type="SMART" id="SM00369">
    <property type="entry name" value="LRR_TYP"/>
    <property type="match status" value="3"/>
</dbReference>
<keyword evidence="4" id="KW-0433">Leucine-rich repeat</keyword>
<dbReference type="AlphaFoldDB" id="A0A485K736"/>
<dbReference type="CDD" id="cd17044">
    <property type="entry name" value="Ubl_TBCE"/>
    <property type="match status" value="1"/>
</dbReference>
<dbReference type="InterPro" id="IPR036859">
    <property type="entry name" value="CAP-Gly_dom_sf"/>
</dbReference>
<keyword evidence="6" id="KW-0143">Chaperone</keyword>
<dbReference type="GO" id="GO:0005737">
    <property type="term" value="C:cytoplasm"/>
    <property type="evidence" value="ECO:0007669"/>
    <property type="project" value="UniProtKB-SubCell"/>
</dbReference>
<dbReference type="InterPro" id="IPR029071">
    <property type="entry name" value="Ubiquitin-like_domsf"/>
</dbReference>
<protein>
    <submittedName>
        <fullName evidence="9">Aste57867_1120 protein</fullName>
    </submittedName>
</protein>
<dbReference type="OrthoDB" id="5273213at2759"/>
<evidence type="ECO:0000259" key="7">
    <source>
        <dbReference type="PROSITE" id="PS50245"/>
    </source>
</evidence>
<reference evidence="8" key="2">
    <citation type="submission" date="2019-06" db="EMBL/GenBank/DDBJ databases">
        <title>Genomics analysis of Aphanomyces spp. identifies a new class of oomycete effector associated with host adaptation.</title>
        <authorList>
            <person name="Gaulin E."/>
        </authorList>
    </citation>
    <scope>NUCLEOTIDE SEQUENCE</scope>
    <source>
        <strain evidence="8">CBS 578.67</strain>
    </source>
</reference>
<dbReference type="Gene3D" id="3.10.20.90">
    <property type="entry name" value="Phosphatidylinositol 3-kinase Catalytic Subunit, Chain A, domain 1"/>
    <property type="match status" value="1"/>
</dbReference>
<dbReference type="Proteomes" id="UP000332933">
    <property type="component" value="Unassembled WGS sequence"/>
</dbReference>